<feature type="transmembrane region" description="Helical" evidence="6">
    <location>
        <begin position="309"/>
        <end position="330"/>
    </location>
</feature>
<feature type="transmembrane region" description="Helical" evidence="6">
    <location>
        <begin position="370"/>
        <end position="391"/>
    </location>
</feature>
<feature type="transmembrane region" description="Helical" evidence="6">
    <location>
        <begin position="146"/>
        <end position="165"/>
    </location>
</feature>
<evidence type="ECO:0000256" key="1">
    <source>
        <dbReference type="ARBA" id="ARBA00004141"/>
    </source>
</evidence>
<dbReference type="PROSITE" id="PS50850">
    <property type="entry name" value="MFS"/>
    <property type="match status" value="1"/>
</dbReference>
<dbReference type="Proteomes" id="UP000694888">
    <property type="component" value="Unplaced"/>
</dbReference>
<feature type="transmembrane region" description="Helical" evidence="6">
    <location>
        <begin position="342"/>
        <end position="363"/>
    </location>
</feature>
<feature type="transmembrane region" description="Helical" evidence="6">
    <location>
        <begin position="231"/>
        <end position="250"/>
    </location>
</feature>
<dbReference type="GeneID" id="101860568"/>
<comment type="subcellular location">
    <subcellularLocation>
        <location evidence="1">Membrane</location>
        <topology evidence="1">Multi-pass membrane protein</topology>
    </subcellularLocation>
</comment>
<keyword evidence="3 6" id="KW-1133">Transmembrane helix</keyword>
<feature type="domain" description="Major facilitator superfamily (MFS) profile" evidence="7">
    <location>
        <begin position="75"/>
        <end position="490"/>
    </location>
</feature>
<feature type="transmembrane region" description="Helical" evidence="6">
    <location>
        <begin position="464"/>
        <end position="485"/>
    </location>
</feature>
<dbReference type="InterPro" id="IPR036259">
    <property type="entry name" value="MFS_trans_sf"/>
</dbReference>
<reference evidence="9" key="1">
    <citation type="submission" date="2025-08" db="UniProtKB">
        <authorList>
            <consortium name="RefSeq"/>
        </authorList>
    </citation>
    <scope>IDENTIFICATION</scope>
</reference>
<keyword evidence="2 6" id="KW-0812">Transmembrane</keyword>
<dbReference type="SUPFAM" id="SSF103473">
    <property type="entry name" value="MFS general substrate transporter"/>
    <property type="match status" value="1"/>
</dbReference>
<feature type="transmembrane region" description="Helical" evidence="6">
    <location>
        <begin position="171"/>
        <end position="191"/>
    </location>
</feature>
<dbReference type="Gene3D" id="1.20.1250.20">
    <property type="entry name" value="MFS general substrate transporter like domains"/>
    <property type="match status" value="1"/>
</dbReference>
<feature type="transmembrane region" description="Helical" evidence="6">
    <location>
        <begin position="432"/>
        <end position="452"/>
    </location>
</feature>
<feature type="transmembrane region" description="Helical" evidence="6">
    <location>
        <begin position="397"/>
        <end position="420"/>
    </location>
</feature>
<organism evidence="8 9">
    <name type="scientific">Aplysia californica</name>
    <name type="common">California sea hare</name>
    <dbReference type="NCBI Taxonomy" id="6500"/>
    <lineage>
        <taxon>Eukaryota</taxon>
        <taxon>Metazoa</taxon>
        <taxon>Spiralia</taxon>
        <taxon>Lophotrochozoa</taxon>
        <taxon>Mollusca</taxon>
        <taxon>Gastropoda</taxon>
        <taxon>Heterobranchia</taxon>
        <taxon>Euthyneura</taxon>
        <taxon>Tectipleura</taxon>
        <taxon>Aplysiida</taxon>
        <taxon>Aplysioidea</taxon>
        <taxon>Aplysiidae</taxon>
        <taxon>Aplysia</taxon>
    </lineage>
</organism>
<sequence length="538" mass="59073">MTLAFAVADETKSGREKLATLLRIQNPHFHLCVIPGLLNDTYKIQGQWHAELENRSIPYLQDDKEYSECEVYRYTNGVGFSTNVTESCHAWVYDRSTFDRTVVTDLNLVCGDKMLRTYANMILMGGLLVGSLVLGSLSDVIGRKKVLLIGVAGHFGSSLGVTFVTSYEAFVILRFSTTFFGIGMFLSAFVIGMELVGPSKRKYAGIVIEIFWCIGLFIQNGVAYGLRDWRYLQAALSAPTVLFLSYWWLLPESPRWLINKGKLKEAEIVIKKAAKGNGVELSKKALRLDELEVEGEGERIWHMFTTPVLLIRSLVIFFNWLVASMVYYGLSLNVGGLSGNIYLNFFISAVAELASYIFCLLLLDVTGRKPLQCISMLVGGVACIATMAPVITDAPEWITMVLSMVGKFGASAAFAVIYVFSAELFPTVMRNSGMGLSSFSARIGGVVAPYIADLGDMVDGHFGVALPLIIFGGASVLAGLLALLLPETLDRKLPDTVEDAKNFAKQKKASAYVLDNMAEEKDSSNGKYNQAFTPDGSY</sequence>
<evidence type="ECO:0000313" key="8">
    <source>
        <dbReference type="Proteomes" id="UP000694888"/>
    </source>
</evidence>
<feature type="transmembrane region" description="Helical" evidence="6">
    <location>
        <begin position="117"/>
        <end position="134"/>
    </location>
</feature>
<evidence type="ECO:0000256" key="5">
    <source>
        <dbReference type="SAM" id="MobiDB-lite"/>
    </source>
</evidence>
<keyword evidence="4 6" id="KW-0472">Membrane</keyword>
<evidence type="ECO:0000256" key="6">
    <source>
        <dbReference type="SAM" id="Phobius"/>
    </source>
</evidence>
<dbReference type="Pfam" id="PF00083">
    <property type="entry name" value="Sugar_tr"/>
    <property type="match status" value="1"/>
</dbReference>
<keyword evidence="8" id="KW-1185">Reference proteome</keyword>
<feature type="region of interest" description="Disordered" evidence="5">
    <location>
        <begin position="518"/>
        <end position="538"/>
    </location>
</feature>
<dbReference type="InterPro" id="IPR020846">
    <property type="entry name" value="MFS_dom"/>
</dbReference>
<name>A0ABM0JP50_APLCA</name>
<dbReference type="PANTHER" id="PTHR24064">
    <property type="entry name" value="SOLUTE CARRIER FAMILY 22 MEMBER"/>
    <property type="match status" value="1"/>
</dbReference>
<dbReference type="RefSeq" id="XP_005098247.1">
    <property type="nucleotide sequence ID" value="XM_005098190.1"/>
</dbReference>
<evidence type="ECO:0000259" key="7">
    <source>
        <dbReference type="PROSITE" id="PS50850"/>
    </source>
</evidence>
<accession>A0ABM0JP50</accession>
<dbReference type="InterPro" id="IPR005828">
    <property type="entry name" value="MFS_sugar_transport-like"/>
</dbReference>
<evidence type="ECO:0000256" key="3">
    <source>
        <dbReference type="ARBA" id="ARBA00022989"/>
    </source>
</evidence>
<gene>
    <name evidence="9" type="primary">LOC101860568</name>
</gene>
<evidence type="ECO:0000256" key="4">
    <source>
        <dbReference type="ARBA" id="ARBA00023136"/>
    </source>
</evidence>
<proteinExistence type="predicted"/>
<evidence type="ECO:0000313" key="9">
    <source>
        <dbReference type="RefSeq" id="XP_005098247.1"/>
    </source>
</evidence>
<dbReference type="CDD" id="cd17317">
    <property type="entry name" value="MFS_SLC22"/>
    <property type="match status" value="1"/>
</dbReference>
<protein>
    <submittedName>
        <fullName evidence="9">Organic cation transporter protein</fullName>
    </submittedName>
</protein>
<feature type="transmembrane region" description="Helical" evidence="6">
    <location>
        <begin position="203"/>
        <end position="225"/>
    </location>
</feature>
<evidence type="ECO:0000256" key="2">
    <source>
        <dbReference type="ARBA" id="ARBA00022692"/>
    </source>
</evidence>